<name>A0ABM3WRC8_ERIEU</name>
<keyword evidence="8" id="KW-1185">Reference proteome</keyword>
<dbReference type="GeneID" id="132535812"/>
<accession>A0ABM3WRC8</accession>
<proteinExistence type="inferred from homology"/>
<evidence type="ECO:0000256" key="1">
    <source>
        <dbReference type="ARBA" id="ARBA00004479"/>
    </source>
</evidence>
<evidence type="ECO:0000256" key="4">
    <source>
        <dbReference type="ARBA" id="ARBA00022729"/>
    </source>
</evidence>
<feature type="compositionally biased region" description="Pro residues" evidence="7">
    <location>
        <begin position="256"/>
        <end position="267"/>
    </location>
</feature>
<feature type="region of interest" description="Disordered" evidence="7">
    <location>
        <begin position="149"/>
        <end position="184"/>
    </location>
</feature>
<protein>
    <submittedName>
        <fullName evidence="9">Glycoprotein Xg</fullName>
    </submittedName>
</protein>
<dbReference type="InterPro" id="IPR022078">
    <property type="entry name" value="CD99L2"/>
</dbReference>
<evidence type="ECO:0000256" key="7">
    <source>
        <dbReference type="SAM" id="MobiDB-lite"/>
    </source>
</evidence>
<evidence type="ECO:0000256" key="3">
    <source>
        <dbReference type="ARBA" id="ARBA00022692"/>
    </source>
</evidence>
<comment type="subcellular location">
    <subcellularLocation>
        <location evidence="1">Membrane</location>
        <topology evidence="1">Single-pass type I membrane protein</topology>
    </subcellularLocation>
</comment>
<keyword evidence="6" id="KW-0472">Membrane</keyword>
<reference evidence="9" key="1">
    <citation type="submission" date="2025-08" db="UniProtKB">
        <authorList>
            <consortium name="RefSeq"/>
        </authorList>
    </citation>
    <scope>IDENTIFICATION</scope>
</reference>
<dbReference type="PANTHER" id="PTHR15076:SF4">
    <property type="entry name" value="GLYCOPROTEIN XG"/>
    <property type="match status" value="1"/>
</dbReference>
<evidence type="ECO:0000256" key="5">
    <source>
        <dbReference type="ARBA" id="ARBA00022989"/>
    </source>
</evidence>
<organism evidence="8 9">
    <name type="scientific">Erinaceus europaeus</name>
    <name type="common">Western European hedgehog</name>
    <dbReference type="NCBI Taxonomy" id="9365"/>
    <lineage>
        <taxon>Eukaryota</taxon>
        <taxon>Metazoa</taxon>
        <taxon>Chordata</taxon>
        <taxon>Craniata</taxon>
        <taxon>Vertebrata</taxon>
        <taxon>Euteleostomi</taxon>
        <taxon>Mammalia</taxon>
        <taxon>Eutheria</taxon>
        <taxon>Laurasiatheria</taxon>
        <taxon>Eulipotyphla</taxon>
        <taxon>Erinaceidae</taxon>
        <taxon>Erinaceinae</taxon>
        <taxon>Erinaceus</taxon>
    </lineage>
</organism>
<evidence type="ECO:0000256" key="6">
    <source>
        <dbReference type="ARBA" id="ARBA00023136"/>
    </source>
</evidence>
<evidence type="ECO:0000256" key="2">
    <source>
        <dbReference type="ARBA" id="ARBA00008763"/>
    </source>
</evidence>
<evidence type="ECO:0000313" key="9">
    <source>
        <dbReference type="RefSeq" id="XP_060039119.1"/>
    </source>
</evidence>
<evidence type="ECO:0000313" key="8">
    <source>
        <dbReference type="Proteomes" id="UP001652624"/>
    </source>
</evidence>
<keyword evidence="4" id="KW-0732">Signal</keyword>
<dbReference type="Proteomes" id="UP001652624">
    <property type="component" value="Chromosome X"/>
</dbReference>
<feature type="compositionally biased region" description="Gly residues" evidence="7">
    <location>
        <begin position="269"/>
        <end position="278"/>
    </location>
</feature>
<dbReference type="PANTHER" id="PTHR15076">
    <property type="entry name" value="CD99/MIC2 PROTEIN RELATED"/>
    <property type="match status" value="1"/>
</dbReference>
<feature type="region of interest" description="Disordered" evidence="7">
    <location>
        <begin position="218"/>
        <end position="284"/>
    </location>
</feature>
<sequence>MCTGPAEPPEGSLASPLGQAAFEIFTRPVWTQEADRLAPMGAGLPSHQHPTARGQAAPMRSPSPTNSTFDVCTHDALMLEAIWPTCLAPMGAGLSCHQHPCARALGSRQEEAERCPSGRQPLKLAPVTGSRLPGTHGCRPGPARPVFLGVPGLHPGLGARRRRREGRCQEPDAEAPGVGLGRPGRRVPWVPWPAGCWCASACGVWGCRSHERDFDLADALDGPDPTKKPGTGNYPDLQPYRPQPGSPDSGGDVYPRPKPPPARPQPGHPEGGGSGGHSNYGDQQGNTVAKVVSPIVSVVVVTLVGAAVSYYNRRRGCCVRGEPENV</sequence>
<keyword evidence="3" id="KW-0812">Transmembrane</keyword>
<comment type="similarity">
    <text evidence="2">Belongs to the CD99 family.</text>
</comment>
<dbReference type="RefSeq" id="XP_060039119.1">
    <property type="nucleotide sequence ID" value="XM_060183136.1"/>
</dbReference>
<keyword evidence="5" id="KW-1133">Transmembrane helix</keyword>
<gene>
    <name evidence="9" type="primary">XG</name>
</gene>